<feature type="transmembrane region" description="Helical" evidence="1">
    <location>
        <begin position="12"/>
        <end position="34"/>
    </location>
</feature>
<reference evidence="2 3" key="1">
    <citation type="journal article" date="2016" name="Nat. Commun.">
        <title>Thousands of microbial genomes shed light on interconnected biogeochemical processes in an aquifer system.</title>
        <authorList>
            <person name="Anantharaman K."/>
            <person name="Brown C.T."/>
            <person name="Hug L.A."/>
            <person name="Sharon I."/>
            <person name="Castelle C.J."/>
            <person name="Probst A.J."/>
            <person name="Thomas B.C."/>
            <person name="Singh A."/>
            <person name="Wilkins M.J."/>
            <person name="Karaoz U."/>
            <person name="Brodie E.L."/>
            <person name="Williams K.H."/>
            <person name="Hubbard S.S."/>
            <person name="Banfield J.F."/>
        </authorList>
    </citation>
    <scope>NUCLEOTIDE SEQUENCE [LARGE SCALE GENOMIC DNA]</scope>
</reference>
<dbReference type="InterPro" id="IPR012902">
    <property type="entry name" value="N_methyl_site"/>
</dbReference>
<dbReference type="SUPFAM" id="SSF54523">
    <property type="entry name" value="Pili subunits"/>
    <property type="match status" value="1"/>
</dbReference>
<accession>A0A1G2MW01</accession>
<dbReference type="AlphaFoldDB" id="A0A1G2MW01"/>
<keyword evidence="1" id="KW-0812">Transmembrane</keyword>
<comment type="caution">
    <text evidence="2">The sequence shown here is derived from an EMBL/GenBank/DDBJ whole genome shotgun (WGS) entry which is preliminary data.</text>
</comment>
<dbReference type="PROSITE" id="PS00409">
    <property type="entry name" value="PROKAR_NTER_METHYL"/>
    <property type="match status" value="1"/>
</dbReference>
<protein>
    <recommendedName>
        <fullName evidence="4">Type II secretion system protein GspG C-terminal domain-containing protein</fullName>
    </recommendedName>
</protein>
<dbReference type="InterPro" id="IPR045584">
    <property type="entry name" value="Pilin-like"/>
</dbReference>
<evidence type="ECO:0000256" key="1">
    <source>
        <dbReference type="SAM" id="Phobius"/>
    </source>
</evidence>
<evidence type="ECO:0008006" key="4">
    <source>
        <dbReference type="Google" id="ProtNLM"/>
    </source>
</evidence>
<keyword evidence="1" id="KW-1133">Transmembrane helix</keyword>
<dbReference type="Proteomes" id="UP000177943">
    <property type="component" value="Unassembled WGS sequence"/>
</dbReference>
<dbReference type="PANTHER" id="PTHR30093">
    <property type="entry name" value="GENERAL SECRETION PATHWAY PROTEIN G"/>
    <property type="match status" value="1"/>
</dbReference>
<dbReference type="Pfam" id="PF07963">
    <property type="entry name" value="N_methyl"/>
    <property type="match status" value="1"/>
</dbReference>
<evidence type="ECO:0000313" key="2">
    <source>
        <dbReference type="EMBL" id="OHA27429.1"/>
    </source>
</evidence>
<organism evidence="2 3">
    <name type="scientific">Candidatus Taylorbacteria bacterium RIFCSPHIGHO2_02_FULL_45_35</name>
    <dbReference type="NCBI Taxonomy" id="1802311"/>
    <lineage>
        <taxon>Bacteria</taxon>
        <taxon>Candidatus Tayloriibacteriota</taxon>
    </lineage>
</organism>
<evidence type="ECO:0000313" key="3">
    <source>
        <dbReference type="Proteomes" id="UP000177943"/>
    </source>
</evidence>
<sequence>MFFTTKKSGSKGFSLIELLVVISIIGLLTSVVLSNLTSARGRARDAKRALEMQTIFNALNLFYDQYDCLPKTSGTTCAGAAGYSEANAGGWDYSSQGGFLTFLRTSGVIPNVPIDPLNNMTGDATPVGTYSYRYYCYSGSPAGLHLGYWSEKTGGYVFKNNLTSGGWADSSYTCK</sequence>
<dbReference type="Gene3D" id="3.30.700.10">
    <property type="entry name" value="Glycoprotein, Type 4 Pilin"/>
    <property type="match status" value="1"/>
</dbReference>
<dbReference type="NCBIfam" id="TIGR02532">
    <property type="entry name" value="IV_pilin_GFxxxE"/>
    <property type="match status" value="1"/>
</dbReference>
<proteinExistence type="predicted"/>
<keyword evidence="1" id="KW-0472">Membrane</keyword>
<gene>
    <name evidence="2" type="ORF">A3D56_03000</name>
</gene>
<name>A0A1G2MW01_9BACT</name>
<dbReference type="EMBL" id="MHRP01000012">
    <property type="protein sequence ID" value="OHA27429.1"/>
    <property type="molecule type" value="Genomic_DNA"/>
</dbReference>